<accession>A0A5B6VC42</accession>
<name>A0A5B6VC42_9ROSI</name>
<keyword evidence="3" id="KW-1185">Reference proteome</keyword>
<dbReference type="GO" id="GO:0003676">
    <property type="term" value="F:nucleic acid binding"/>
    <property type="evidence" value="ECO:0007669"/>
    <property type="project" value="InterPro"/>
</dbReference>
<proteinExistence type="predicted"/>
<protein>
    <submittedName>
        <fullName evidence="2">Integrase</fullName>
    </submittedName>
</protein>
<dbReference type="SUPFAM" id="SSF53098">
    <property type="entry name" value="Ribonuclease H-like"/>
    <property type="match status" value="1"/>
</dbReference>
<evidence type="ECO:0000313" key="2">
    <source>
        <dbReference type="EMBL" id="KAA3466727.1"/>
    </source>
</evidence>
<organism evidence="2 3">
    <name type="scientific">Gossypium australe</name>
    <dbReference type="NCBI Taxonomy" id="47621"/>
    <lineage>
        <taxon>Eukaryota</taxon>
        <taxon>Viridiplantae</taxon>
        <taxon>Streptophyta</taxon>
        <taxon>Embryophyta</taxon>
        <taxon>Tracheophyta</taxon>
        <taxon>Spermatophyta</taxon>
        <taxon>Magnoliopsida</taxon>
        <taxon>eudicotyledons</taxon>
        <taxon>Gunneridae</taxon>
        <taxon>Pentapetalae</taxon>
        <taxon>rosids</taxon>
        <taxon>malvids</taxon>
        <taxon>Malvales</taxon>
        <taxon>Malvaceae</taxon>
        <taxon>Malvoideae</taxon>
        <taxon>Gossypium</taxon>
    </lineage>
</organism>
<dbReference type="PANTHER" id="PTHR35046:SF26">
    <property type="entry name" value="RNA-DIRECTED DNA POLYMERASE"/>
    <property type="match status" value="1"/>
</dbReference>
<gene>
    <name evidence="2" type="ORF">EPI10_001799</name>
</gene>
<dbReference type="Proteomes" id="UP000325315">
    <property type="component" value="Unassembled WGS sequence"/>
</dbReference>
<dbReference type="InterPro" id="IPR041588">
    <property type="entry name" value="Integrase_H2C2"/>
</dbReference>
<dbReference type="AlphaFoldDB" id="A0A5B6VC42"/>
<sequence>MSQKDLNLRQRWWLELLKDYDMVIDYHIRKANVVADALSKKLVFSLRAINIWLSLSNDGSVIAELKIYEGQKNDDELLAKRIGSDGCLLFKDRIYVLKNLKLVQEILNEAHNGNMSVHLGSNKMYHDLKKMYWWSGMKHDISEFVSKCLICQQEKAKHEVPLGLLQSVTIQEWKWERATMDFKKKDSIWVIVDRLTKSAHFILLFVYEIVRLHGVPVSIIYDRDPRFTSRLWNKLQEALGTHYILAPFSILRLMDNLNV</sequence>
<dbReference type="EMBL" id="SMMG02000007">
    <property type="protein sequence ID" value="KAA3466727.1"/>
    <property type="molecule type" value="Genomic_DNA"/>
</dbReference>
<dbReference type="InterPro" id="IPR012337">
    <property type="entry name" value="RNaseH-like_sf"/>
</dbReference>
<comment type="caution">
    <text evidence="2">The sequence shown here is derived from an EMBL/GenBank/DDBJ whole genome shotgun (WGS) entry which is preliminary data.</text>
</comment>
<dbReference type="FunFam" id="1.10.340.70:FF:000001">
    <property type="entry name" value="Retrovirus-related Pol polyprotein from transposon gypsy-like Protein"/>
    <property type="match status" value="1"/>
</dbReference>
<dbReference type="InterPro" id="IPR036397">
    <property type="entry name" value="RNaseH_sf"/>
</dbReference>
<dbReference type="Pfam" id="PF17921">
    <property type="entry name" value="Integrase_H2C2"/>
    <property type="match status" value="1"/>
</dbReference>
<dbReference type="OrthoDB" id="111931at2759"/>
<feature type="domain" description="Integrase zinc-binding" evidence="1">
    <location>
        <begin position="101"/>
        <end position="156"/>
    </location>
</feature>
<evidence type="ECO:0000313" key="3">
    <source>
        <dbReference type="Proteomes" id="UP000325315"/>
    </source>
</evidence>
<dbReference type="Gene3D" id="1.10.340.70">
    <property type="match status" value="1"/>
</dbReference>
<dbReference type="PANTHER" id="PTHR35046">
    <property type="entry name" value="ZINC KNUCKLE (CCHC-TYPE) FAMILY PROTEIN"/>
    <property type="match status" value="1"/>
</dbReference>
<dbReference type="Gene3D" id="3.30.420.10">
    <property type="entry name" value="Ribonuclease H-like superfamily/Ribonuclease H"/>
    <property type="match status" value="1"/>
</dbReference>
<evidence type="ECO:0000259" key="1">
    <source>
        <dbReference type="Pfam" id="PF17921"/>
    </source>
</evidence>
<reference evidence="3" key="1">
    <citation type="journal article" date="2019" name="Plant Biotechnol. J.">
        <title>Genome sequencing of the Australian wild diploid species Gossypium australe highlights disease resistance and delayed gland morphogenesis.</title>
        <authorList>
            <person name="Cai Y."/>
            <person name="Cai X."/>
            <person name="Wang Q."/>
            <person name="Wang P."/>
            <person name="Zhang Y."/>
            <person name="Cai C."/>
            <person name="Xu Y."/>
            <person name="Wang K."/>
            <person name="Zhou Z."/>
            <person name="Wang C."/>
            <person name="Geng S."/>
            <person name="Li B."/>
            <person name="Dong Q."/>
            <person name="Hou Y."/>
            <person name="Wang H."/>
            <person name="Ai P."/>
            <person name="Liu Z."/>
            <person name="Yi F."/>
            <person name="Sun M."/>
            <person name="An G."/>
            <person name="Cheng J."/>
            <person name="Zhang Y."/>
            <person name="Shi Q."/>
            <person name="Xie Y."/>
            <person name="Shi X."/>
            <person name="Chang Y."/>
            <person name="Huang F."/>
            <person name="Chen Y."/>
            <person name="Hong S."/>
            <person name="Mi L."/>
            <person name="Sun Q."/>
            <person name="Zhang L."/>
            <person name="Zhou B."/>
            <person name="Peng R."/>
            <person name="Zhang X."/>
            <person name="Liu F."/>
        </authorList>
    </citation>
    <scope>NUCLEOTIDE SEQUENCE [LARGE SCALE GENOMIC DNA]</scope>
    <source>
        <strain evidence="3">cv. PA1801</strain>
    </source>
</reference>